<evidence type="ECO:0000256" key="2">
    <source>
        <dbReference type="ARBA" id="ARBA00023239"/>
    </source>
</evidence>
<dbReference type="AlphaFoldDB" id="A0A2S5SX40"/>
<proteinExistence type="inferred from homology"/>
<dbReference type="GO" id="GO:0016829">
    <property type="term" value="F:lyase activity"/>
    <property type="evidence" value="ECO:0007669"/>
    <property type="project" value="UniProtKB-KW"/>
</dbReference>
<evidence type="ECO:0000313" key="4">
    <source>
        <dbReference type="Proteomes" id="UP000238605"/>
    </source>
</evidence>
<dbReference type="GO" id="GO:0006635">
    <property type="term" value="P:fatty acid beta-oxidation"/>
    <property type="evidence" value="ECO:0007669"/>
    <property type="project" value="TreeGrafter"/>
</dbReference>
<comment type="caution">
    <text evidence="3">The sequence shown here is derived from an EMBL/GenBank/DDBJ whole genome shotgun (WGS) entry which is preliminary data.</text>
</comment>
<name>A0A2S5SX40_9BURK</name>
<dbReference type="CDD" id="cd06558">
    <property type="entry name" value="crotonase-like"/>
    <property type="match status" value="1"/>
</dbReference>
<accession>A0A2S5SX40</accession>
<dbReference type="Proteomes" id="UP000238605">
    <property type="component" value="Unassembled WGS sequence"/>
</dbReference>
<dbReference type="RefSeq" id="WP_104301175.1">
    <property type="nucleotide sequence ID" value="NZ_PSNX01000003.1"/>
</dbReference>
<dbReference type="Pfam" id="PF00378">
    <property type="entry name" value="ECH_1"/>
    <property type="match status" value="1"/>
</dbReference>
<comment type="similarity">
    <text evidence="1">Belongs to the enoyl-CoA hydratase/isomerase family.</text>
</comment>
<protein>
    <submittedName>
        <fullName evidence="3">Enoyl-CoA hydratase</fullName>
    </submittedName>
</protein>
<dbReference type="EMBL" id="PSNX01000003">
    <property type="protein sequence ID" value="PPE67311.1"/>
    <property type="molecule type" value="Genomic_DNA"/>
</dbReference>
<keyword evidence="2" id="KW-0456">Lyase</keyword>
<dbReference type="InterPro" id="IPR001753">
    <property type="entry name" value="Enoyl-CoA_hydra/iso"/>
</dbReference>
<evidence type="ECO:0000256" key="1">
    <source>
        <dbReference type="ARBA" id="ARBA00005254"/>
    </source>
</evidence>
<dbReference type="InterPro" id="IPR014748">
    <property type="entry name" value="Enoyl-CoA_hydra_C"/>
</dbReference>
<organism evidence="3 4">
    <name type="scientific">Caldimonas caldifontis</name>
    <dbReference type="NCBI Taxonomy" id="1452508"/>
    <lineage>
        <taxon>Bacteria</taxon>
        <taxon>Pseudomonadati</taxon>
        <taxon>Pseudomonadota</taxon>
        <taxon>Betaproteobacteria</taxon>
        <taxon>Burkholderiales</taxon>
        <taxon>Sphaerotilaceae</taxon>
        <taxon>Caldimonas</taxon>
    </lineage>
</organism>
<dbReference type="SUPFAM" id="SSF52096">
    <property type="entry name" value="ClpP/crotonase"/>
    <property type="match status" value="1"/>
</dbReference>
<dbReference type="PANTHER" id="PTHR11941:SF54">
    <property type="entry name" value="ENOYL-COA HYDRATASE, MITOCHONDRIAL"/>
    <property type="match status" value="1"/>
</dbReference>
<dbReference type="OrthoDB" id="9148881at2"/>
<dbReference type="InterPro" id="IPR029045">
    <property type="entry name" value="ClpP/crotonase-like_dom_sf"/>
</dbReference>
<reference evidence="3 4" key="1">
    <citation type="submission" date="2018-02" db="EMBL/GenBank/DDBJ databases">
        <title>Reclassifiation of [Polyangium] brachysporum DSM 7029 as Guopingzhaonella breviflexa gen. nov., sp. nov., a member of the family Comamonadaceae.</title>
        <authorList>
            <person name="Tang B."/>
        </authorList>
    </citation>
    <scope>NUCLEOTIDE SEQUENCE [LARGE SCALE GENOMIC DNA]</scope>
    <source>
        <strain evidence="3 4">BCRC 80649</strain>
    </source>
</reference>
<keyword evidence="4" id="KW-1185">Reference proteome</keyword>
<dbReference type="PANTHER" id="PTHR11941">
    <property type="entry name" value="ENOYL-COA HYDRATASE-RELATED"/>
    <property type="match status" value="1"/>
</dbReference>
<evidence type="ECO:0000313" key="3">
    <source>
        <dbReference type="EMBL" id="PPE67311.1"/>
    </source>
</evidence>
<sequence length="263" mass="28280">MSGRVLVSPHPGLPGVQVVELANPGKLNAISIGMWETLREVFAQWHQRDPGLRAVIVRGAGGVFAAGADIDELPGFRFEVDSLQHFHEHIVAPALQALLDCEVPLVAQIDGVCVGGGLEIAACCDIRIAGRTSRFGAPIGRLGFPMAPDELAVLSRVLDPGTAAEILLEGRLLDAATAWQRGIVQRLVDDADVAAEATATARRIAALAPHAARLNKRTMRQIALGRPFDAAWRRDHFSYATHPDHREGVMAFIDKRDPTFSGS</sequence>
<gene>
    <name evidence="3" type="ORF">C1704_03870</name>
</gene>
<dbReference type="Gene3D" id="3.90.226.10">
    <property type="entry name" value="2-enoyl-CoA Hydratase, Chain A, domain 1"/>
    <property type="match status" value="1"/>
</dbReference>
<dbReference type="Gene3D" id="1.10.12.10">
    <property type="entry name" value="Lyase 2-enoyl-coa Hydratase, Chain A, domain 2"/>
    <property type="match status" value="1"/>
</dbReference>